<sequence>MAPWKSRLVIACVVASALPGCAMTLHAHYSVFGFNRLMTDSPEEAQMLSIAILAIVATVFTVIGAGGLYLLQRFLRWRKSRKNFTSQPTATESESSATEIASATVPQSASRNTDQETTSVGEMLAPPTGLVDSLPPK</sequence>
<proteinExistence type="predicted"/>
<feature type="region of interest" description="Disordered" evidence="1">
    <location>
        <begin position="84"/>
        <end position="137"/>
    </location>
</feature>
<dbReference type="EMBL" id="LR593887">
    <property type="protein sequence ID" value="VTS06897.1"/>
    <property type="molecule type" value="Genomic_DNA"/>
</dbReference>
<keyword evidence="4" id="KW-1185">Reference proteome</keyword>
<evidence type="ECO:0000313" key="4">
    <source>
        <dbReference type="Proteomes" id="UP000464378"/>
    </source>
</evidence>
<dbReference type="Proteomes" id="UP000464378">
    <property type="component" value="Chromosome"/>
</dbReference>
<dbReference type="EMBL" id="LR586016">
    <property type="protein sequence ID" value="VIP04769.1"/>
    <property type="molecule type" value="Genomic_DNA"/>
</dbReference>
<evidence type="ECO:0000313" key="3">
    <source>
        <dbReference type="EMBL" id="VIP04769.1"/>
    </source>
</evidence>
<dbReference type="KEGG" id="tim:GMBLW1_44240"/>
<keyword evidence="2" id="KW-0472">Membrane</keyword>
<feature type="compositionally biased region" description="Low complexity" evidence="1">
    <location>
        <begin position="89"/>
        <end position="104"/>
    </location>
</feature>
<gene>
    <name evidence="3" type="ORF">GMBLW1_44240</name>
</gene>
<accession>A0A6C2YUW2</accession>
<keyword evidence="2" id="KW-0812">Transmembrane</keyword>
<evidence type="ECO:0000256" key="1">
    <source>
        <dbReference type="SAM" id="MobiDB-lite"/>
    </source>
</evidence>
<protein>
    <submittedName>
        <fullName evidence="3">Uncharacterized protein</fullName>
    </submittedName>
</protein>
<name>A0A6C2YUW2_9BACT</name>
<evidence type="ECO:0000256" key="2">
    <source>
        <dbReference type="SAM" id="Phobius"/>
    </source>
</evidence>
<reference evidence="3" key="1">
    <citation type="submission" date="2019-04" db="EMBL/GenBank/DDBJ databases">
        <authorList>
            <consortium name="Science for Life Laboratories"/>
        </authorList>
    </citation>
    <scope>NUCLEOTIDE SEQUENCE</scope>
    <source>
        <strain evidence="3">MBLW1</strain>
    </source>
</reference>
<feature type="transmembrane region" description="Helical" evidence="2">
    <location>
        <begin position="48"/>
        <end position="71"/>
    </location>
</feature>
<feature type="compositionally biased region" description="Polar residues" evidence="1">
    <location>
        <begin position="105"/>
        <end position="120"/>
    </location>
</feature>
<keyword evidence="2" id="KW-1133">Transmembrane helix</keyword>
<dbReference type="InParanoid" id="A0A6C2YUW2"/>
<dbReference type="AlphaFoldDB" id="A0A6C2YUW2"/>
<organism evidence="3">
    <name type="scientific">Tuwongella immobilis</name>
    <dbReference type="NCBI Taxonomy" id="692036"/>
    <lineage>
        <taxon>Bacteria</taxon>
        <taxon>Pseudomonadati</taxon>
        <taxon>Planctomycetota</taxon>
        <taxon>Planctomycetia</taxon>
        <taxon>Gemmatales</taxon>
        <taxon>Gemmataceae</taxon>
        <taxon>Tuwongella</taxon>
    </lineage>
</organism>